<reference evidence="7 8" key="1">
    <citation type="journal article" date="2024" name="Int. J. Syst. Evol. Microbiol.">
        <title>Clostridium omnivorum sp. nov., isolated from anoxic soil under the treatment of reductive soil disinfestation.</title>
        <authorList>
            <person name="Ueki A."/>
            <person name="Tonouchi A."/>
            <person name="Kaku N."/>
            <person name="Honma S."/>
            <person name="Ueki K."/>
        </authorList>
    </citation>
    <scope>NUCLEOTIDE SEQUENCE [LARGE SCALE GENOMIC DNA]</scope>
    <source>
        <strain evidence="7 8">E14</strain>
    </source>
</reference>
<dbReference type="InterPro" id="IPR002569">
    <property type="entry name" value="Met_Sox_Rdtase_MsrA_dom"/>
</dbReference>
<evidence type="ECO:0000256" key="3">
    <source>
        <dbReference type="ARBA" id="ARBA00047806"/>
    </source>
</evidence>
<evidence type="ECO:0000256" key="2">
    <source>
        <dbReference type="ARBA" id="ARBA00023002"/>
    </source>
</evidence>
<dbReference type="EMBL" id="BRXR01000001">
    <property type="protein sequence ID" value="GLC30063.1"/>
    <property type="molecule type" value="Genomic_DNA"/>
</dbReference>
<evidence type="ECO:0000256" key="5">
    <source>
        <dbReference type="HAMAP-Rule" id="MF_01401"/>
    </source>
</evidence>
<name>A0ABQ5N4A6_9CLOT</name>
<dbReference type="HAMAP" id="MF_01401">
    <property type="entry name" value="MsrA"/>
    <property type="match status" value="1"/>
</dbReference>
<comment type="function">
    <text evidence="5">Has an important function as a repair enzyme for proteins that have been inactivated by oxidation. Catalyzes the reversible oxidation-reduction of methionine sulfoxide in proteins to methionine.</text>
</comment>
<dbReference type="SUPFAM" id="SSF55068">
    <property type="entry name" value="Peptide methionine sulfoxide reductase"/>
    <property type="match status" value="1"/>
</dbReference>
<dbReference type="Pfam" id="PF01625">
    <property type="entry name" value="PMSR"/>
    <property type="match status" value="1"/>
</dbReference>
<dbReference type="PANTHER" id="PTHR43774:SF1">
    <property type="entry name" value="PEPTIDE METHIONINE SULFOXIDE REDUCTASE MSRA 2"/>
    <property type="match status" value="1"/>
</dbReference>
<comment type="catalytic activity">
    <reaction evidence="4 5">
        <text>[thioredoxin]-disulfide + L-methionine + H2O = L-methionine (S)-S-oxide + [thioredoxin]-dithiol</text>
        <dbReference type="Rhea" id="RHEA:19993"/>
        <dbReference type="Rhea" id="RHEA-COMP:10698"/>
        <dbReference type="Rhea" id="RHEA-COMP:10700"/>
        <dbReference type="ChEBI" id="CHEBI:15377"/>
        <dbReference type="ChEBI" id="CHEBI:29950"/>
        <dbReference type="ChEBI" id="CHEBI:50058"/>
        <dbReference type="ChEBI" id="CHEBI:57844"/>
        <dbReference type="ChEBI" id="CHEBI:58772"/>
        <dbReference type="EC" id="1.8.4.11"/>
    </reaction>
</comment>
<dbReference type="Gene3D" id="3.30.1060.10">
    <property type="entry name" value="Peptide methionine sulphoxide reductase MsrA"/>
    <property type="match status" value="1"/>
</dbReference>
<comment type="catalytic activity">
    <reaction evidence="3 5">
        <text>L-methionyl-[protein] + [thioredoxin]-disulfide + H2O = L-methionyl-(S)-S-oxide-[protein] + [thioredoxin]-dithiol</text>
        <dbReference type="Rhea" id="RHEA:14217"/>
        <dbReference type="Rhea" id="RHEA-COMP:10698"/>
        <dbReference type="Rhea" id="RHEA-COMP:10700"/>
        <dbReference type="Rhea" id="RHEA-COMP:12313"/>
        <dbReference type="Rhea" id="RHEA-COMP:12315"/>
        <dbReference type="ChEBI" id="CHEBI:15377"/>
        <dbReference type="ChEBI" id="CHEBI:16044"/>
        <dbReference type="ChEBI" id="CHEBI:29950"/>
        <dbReference type="ChEBI" id="CHEBI:44120"/>
        <dbReference type="ChEBI" id="CHEBI:50058"/>
        <dbReference type="EC" id="1.8.4.11"/>
    </reaction>
</comment>
<evidence type="ECO:0000256" key="1">
    <source>
        <dbReference type="ARBA" id="ARBA00005591"/>
    </source>
</evidence>
<evidence type="ECO:0000256" key="4">
    <source>
        <dbReference type="ARBA" id="ARBA00048782"/>
    </source>
</evidence>
<dbReference type="InterPro" id="IPR036509">
    <property type="entry name" value="Met_Sox_Rdtase_MsrA_sf"/>
</dbReference>
<evidence type="ECO:0000313" key="7">
    <source>
        <dbReference type="EMBL" id="GLC30063.1"/>
    </source>
</evidence>
<dbReference type="RefSeq" id="WP_264849329.1">
    <property type="nucleotide sequence ID" value="NZ_BRXR01000001.1"/>
</dbReference>
<proteinExistence type="inferred from homology"/>
<comment type="similarity">
    <text evidence="1 5">Belongs to the MsrA Met sulfoxide reductase family.</text>
</comment>
<keyword evidence="8" id="KW-1185">Reference proteome</keyword>
<dbReference type="Proteomes" id="UP001208567">
    <property type="component" value="Unassembled WGS sequence"/>
</dbReference>
<dbReference type="EC" id="1.8.4.11" evidence="5"/>
<feature type="active site" evidence="5">
    <location>
        <position position="19"/>
    </location>
</feature>
<comment type="caution">
    <text evidence="7">The sequence shown here is derived from an EMBL/GenBank/DDBJ whole genome shotgun (WGS) entry which is preliminary data.</text>
</comment>
<keyword evidence="2 5" id="KW-0560">Oxidoreductase</keyword>
<dbReference type="NCBIfam" id="TIGR00401">
    <property type="entry name" value="msrA"/>
    <property type="match status" value="1"/>
</dbReference>
<protein>
    <recommendedName>
        <fullName evidence="5">Peptide methionine sulfoxide reductase MsrA</fullName>
        <shortName evidence="5">Protein-methionine-S-oxide reductase</shortName>
        <ecNumber evidence="5">1.8.4.11</ecNumber>
    </recommendedName>
    <alternativeName>
        <fullName evidence="5">Peptide-methionine (S)-S-oxide reductase</fullName>
        <shortName evidence="5">Peptide Met(O) reductase</shortName>
    </alternativeName>
</protein>
<feature type="domain" description="Peptide methionine sulphoxide reductase MsrA" evidence="6">
    <location>
        <begin position="12"/>
        <end position="163"/>
    </location>
</feature>
<dbReference type="PANTHER" id="PTHR43774">
    <property type="entry name" value="PEPTIDE METHIONINE SULFOXIDE REDUCTASE"/>
    <property type="match status" value="1"/>
</dbReference>
<organism evidence="7 8">
    <name type="scientific">Clostridium omnivorum</name>
    <dbReference type="NCBI Taxonomy" id="1604902"/>
    <lineage>
        <taxon>Bacteria</taxon>
        <taxon>Bacillati</taxon>
        <taxon>Bacillota</taxon>
        <taxon>Clostridia</taxon>
        <taxon>Eubacteriales</taxon>
        <taxon>Clostridiaceae</taxon>
        <taxon>Clostridium</taxon>
    </lineage>
</organism>
<evidence type="ECO:0000313" key="8">
    <source>
        <dbReference type="Proteomes" id="UP001208567"/>
    </source>
</evidence>
<gene>
    <name evidence="7" type="primary">msrB_1</name>
    <name evidence="5" type="synonym">msrA</name>
    <name evidence="7" type="ORF">bsdE14_14730</name>
</gene>
<accession>A0ABQ5N4A6</accession>
<sequence>MVLDNKDKKYETAIFAGGCFWCMVSPFDVLDGIEEVKSGYTGGHLENPTYKDVKSQTSGHYEVVKVIYDPQVIDYDKLLQAYWRQVDPTDDGGQFQDRGPSYRTAIFYTTEEQRKKAEASKKAMDESGRFPGKVITPILEAVKFYEAEEYHQDFYKKSSKEYKEDRKISGRDEFIQKYWGEDYYSIYE</sequence>
<evidence type="ECO:0000259" key="6">
    <source>
        <dbReference type="Pfam" id="PF01625"/>
    </source>
</evidence>